<feature type="transmembrane region" description="Helical" evidence="2">
    <location>
        <begin position="209"/>
        <end position="237"/>
    </location>
</feature>
<evidence type="ECO:0000313" key="4">
    <source>
        <dbReference type="Proteomes" id="UP000238350"/>
    </source>
</evidence>
<dbReference type="AlphaFoldDB" id="A0A2T0FMJ6"/>
<keyword evidence="2" id="KW-1133">Transmembrane helix</keyword>
<feature type="region of interest" description="Disordered" evidence="1">
    <location>
        <begin position="78"/>
        <end position="121"/>
    </location>
</feature>
<comment type="caution">
    <text evidence="3">The sequence shown here is derived from an EMBL/GenBank/DDBJ whole genome shotgun (WGS) entry which is preliminary data.</text>
</comment>
<keyword evidence="2" id="KW-0472">Membrane</keyword>
<dbReference type="GeneID" id="36517591"/>
<reference evidence="3 4" key="1">
    <citation type="submission" date="2017-04" db="EMBL/GenBank/DDBJ databases">
        <title>Genome sequencing of [Candida] sorbophila.</title>
        <authorList>
            <person name="Ahn J.O."/>
        </authorList>
    </citation>
    <scope>NUCLEOTIDE SEQUENCE [LARGE SCALE GENOMIC DNA]</scope>
    <source>
        <strain evidence="3 4">DS02</strain>
    </source>
</reference>
<keyword evidence="4" id="KW-1185">Reference proteome</keyword>
<evidence type="ECO:0000313" key="3">
    <source>
        <dbReference type="EMBL" id="PRT56223.1"/>
    </source>
</evidence>
<dbReference type="RefSeq" id="XP_024666168.1">
    <property type="nucleotide sequence ID" value="XM_024810400.1"/>
</dbReference>
<dbReference type="EMBL" id="NDIQ01000022">
    <property type="protein sequence ID" value="PRT56223.1"/>
    <property type="molecule type" value="Genomic_DNA"/>
</dbReference>
<keyword evidence="2" id="KW-0812">Transmembrane</keyword>
<gene>
    <name evidence="3" type="ORF">B9G98_03843</name>
</gene>
<protein>
    <submittedName>
        <fullName evidence="3">Uncharacterized protein</fullName>
    </submittedName>
</protein>
<feature type="transmembrane region" description="Helical" evidence="2">
    <location>
        <begin position="185"/>
        <end position="203"/>
    </location>
</feature>
<evidence type="ECO:0000256" key="2">
    <source>
        <dbReference type="SAM" id="Phobius"/>
    </source>
</evidence>
<feature type="compositionally biased region" description="Basic and acidic residues" evidence="1">
    <location>
        <begin position="78"/>
        <end position="89"/>
    </location>
</feature>
<accession>A0A2T0FMJ6</accession>
<proteinExistence type="predicted"/>
<sequence length="327" mass="37158">MRVSCVWDNGQTTEENVARGQNAVGLKEYLRNKHGREVARLEVEGLVVPDDADLAGWIGTAERHEVRVYTIGGPPELLRPDTESRRETVPEAVPEIVRDSNTEEREREVEPSARPPNPPSKISIKLSDQVSLVLEKGFVVDQNKLHLEKPLVKTIQSAAIASDNREPAQIIAQAAGIIARRLRDWGPEFFPIIVFAFIAILFGKTEGNWSVVFIFSGLLLIFLTNIVLSVVFGYNILSELPMPELFKKVDSPEDLVPEVPRTALPYIQDTDRVVEEMRTKLTVYQHIYMFFTSMLPTVIEPWQKEMRLRRSVYEEAVAIVRRRQTQS</sequence>
<feature type="compositionally biased region" description="Basic and acidic residues" evidence="1">
    <location>
        <begin position="96"/>
        <end position="111"/>
    </location>
</feature>
<organism evidence="3 4">
    <name type="scientific">Wickerhamiella sorbophila</name>
    <dbReference type="NCBI Taxonomy" id="45607"/>
    <lineage>
        <taxon>Eukaryota</taxon>
        <taxon>Fungi</taxon>
        <taxon>Dikarya</taxon>
        <taxon>Ascomycota</taxon>
        <taxon>Saccharomycotina</taxon>
        <taxon>Dipodascomycetes</taxon>
        <taxon>Dipodascales</taxon>
        <taxon>Trichomonascaceae</taxon>
        <taxon>Wickerhamiella</taxon>
    </lineage>
</organism>
<dbReference type="Proteomes" id="UP000238350">
    <property type="component" value="Unassembled WGS sequence"/>
</dbReference>
<name>A0A2T0FMJ6_9ASCO</name>
<evidence type="ECO:0000256" key="1">
    <source>
        <dbReference type="SAM" id="MobiDB-lite"/>
    </source>
</evidence>